<reference evidence="1 2" key="1">
    <citation type="submission" date="2021-05" db="EMBL/GenBank/DDBJ databases">
        <title>Comparative genomic studies on the polysaccharide-degrading batcterial strains of the Flammeovirga genus.</title>
        <authorList>
            <person name="Zewei F."/>
            <person name="Zheng Z."/>
            <person name="Yu L."/>
            <person name="Ruyue G."/>
            <person name="Yanhong M."/>
            <person name="Yuanyuan C."/>
            <person name="Jingyan G."/>
            <person name="Wenjun H."/>
        </authorList>
    </citation>
    <scope>NUCLEOTIDE SEQUENCE [LARGE SCALE GENOMIC DNA]</scope>
    <source>
        <strain evidence="1 2">NBRC:100898</strain>
    </source>
</reference>
<dbReference type="KEGG" id="fya:KMW28_22140"/>
<evidence type="ECO:0000313" key="1">
    <source>
        <dbReference type="EMBL" id="QWG05127.1"/>
    </source>
</evidence>
<keyword evidence="2" id="KW-1185">Reference proteome</keyword>
<dbReference type="RefSeq" id="WP_169055556.1">
    <property type="nucleotide sequence ID" value="NZ_CP076133.1"/>
</dbReference>
<protein>
    <submittedName>
        <fullName evidence="1">Uncharacterized protein</fullName>
    </submittedName>
</protein>
<organism evidence="1 2">
    <name type="scientific">Flammeovirga yaeyamensis</name>
    <dbReference type="NCBI Taxonomy" id="367791"/>
    <lineage>
        <taxon>Bacteria</taxon>
        <taxon>Pseudomonadati</taxon>
        <taxon>Bacteroidota</taxon>
        <taxon>Cytophagia</taxon>
        <taxon>Cytophagales</taxon>
        <taxon>Flammeovirgaceae</taxon>
        <taxon>Flammeovirga</taxon>
    </lineage>
</organism>
<dbReference type="EMBL" id="CP076133">
    <property type="protein sequence ID" value="QWG05127.1"/>
    <property type="molecule type" value="Genomic_DNA"/>
</dbReference>
<gene>
    <name evidence="1" type="ORF">KMW28_22140</name>
</gene>
<dbReference type="AlphaFoldDB" id="A0AAX1NCD6"/>
<sequence length="192" mass="22863">MIKSKYSNLWTAERMMKASENLNQIMQKTWYCVGSSDRKQTNTEVFWESNDWVEGKSYKFKNHTVTKTVGKGKPQITSAWKGYHHQEKYFAIRPATKFLDLVQVDLPFKIITQWMSFPNQEMDQLFWTYTSNLLGNEVVFVFALTPHVSDKELNREFKRLREEHNVQDTMYKIPWDKKYKLGSTGEMFINAY</sequence>
<name>A0AAX1NCD6_9BACT</name>
<proteinExistence type="predicted"/>
<accession>A0AAX1NCD6</accession>
<evidence type="ECO:0000313" key="2">
    <source>
        <dbReference type="Proteomes" id="UP000678679"/>
    </source>
</evidence>
<dbReference type="Proteomes" id="UP000678679">
    <property type="component" value="Chromosome 2"/>
</dbReference>